<comment type="subcellular location">
    <subcellularLocation>
        <location evidence="2 9">Mitochondrion inner membrane</location>
        <topology evidence="2 9">Single-pass membrane protein</topology>
    </subcellularLocation>
</comment>
<comment type="function">
    <text evidence="1 9">Component of the MICOS complex, a large protein complex of the mitochondrial inner membrane that plays crucial roles in the maintenance of crista junctions, inner membrane architecture, and formation of contact sites to the outer membrane.</text>
</comment>
<reference evidence="11" key="1">
    <citation type="submission" date="2025-08" db="UniProtKB">
        <authorList>
            <consortium name="RefSeq"/>
        </authorList>
    </citation>
    <scope>IDENTIFICATION</scope>
    <source>
        <strain evidence="11">USDA-PBARC FA_bdor</strain>
        <tissue evidence="11">Whole organism</tissue>
    </source>
</reference>
<evidence type="ECO:0000313" key="11">
    <source>
        <dbReference type="RefSeq" id="XP_011300803.1"/>
    </source>
</evidence>
<feature type="transmembrane region" description="Helical" evidence="9">
    <location>
        <begin position="21"/>
        <end position="40"/>
    </location>
</feature>
<evidence type="ECO:0000256" key="2">
    <source>
        <dbReference type="ARBA" id="ARBA00004434"/>
    </source>
</evidence>
<evidence type="ECO:0000256" key="6">
    <source>
        <dbReference type="ARBA" id="ARBA00022989"/>
    </source>
</evidence>
<evidence type="ECO:0000256" key="5">
    <source>
        <dbReference type="ARBA" id="ARBA00022792"/>
    </source>
</evidence>
<dbReference type="AlphaFoldDB" id="A0A9R1TYB1"/>
<keyword evidence="5 9" id="KW-0999">Mitochondrion inner membrane</keyword>
<dbReference type="Proteomes" id="UP000694866">
    <property type="component" value="Unplaced"/>
</dbReference>
<dbReference type="Pfam" id="PF04418">
    <property type="entry name" value="DUF543"/>
    <property type="match status" value="1"/>
</dbReference>
<dbReference type="GeneID" id="105265151"/>
<keyword evidence="6 9" id="KW-1133">Transmembrane helix</keyword>
<evidence type="ECO:0000256" key="7">
    <source>
        <dbReference type="ARBA" id="ARBA00023128"/>
    </source>
</evidence>
<evidence type="ECO:0000313" key="10">
    <source>
        <dbReference type="Proteomes" id="UP000694866"/>
    </source>
</evidence>
<keyword evidence="7 9" id="KW-0496">Mitochondrion</keyword>
<evidence type="ECO:0000256" key="8">
    <source>
        <dbReference type="ARBA" id="ARBA00023136"/>
    </source>
</evidence>
<proteinExistence type="inferred from homology"/>
<keyword evidence="8 9" id="KW-0472">Membrane</keyword>
<keyword evidence="4 9" id="KW-0812">Transmembrane</keyword>
<accession>A0A9R1TYB1</accession>
<dbReference type="GO" id="GO:0061617">
    <property type="term" value="C:MICOS complex"/>
    <property type="evidence" value="ECO:0007669"/>
    <property type="project" value="UniProtKB-UniRule"/>
</dbReference>
<evidence type="ECO:0000256" key="3">
    <source>
        <dbReference type="ARBA" id="ARBA00006792"/>
    </source>
</evidence>
<keyword evidence="10" id="KW-1185">Reference proteome</keyword>
<dbReference type="OrthoDB" id="1916310at2759"/>
<evidence type="ECO:0000256" key="4">
    <source>
        <dbReference type="ARBA" id="ARBA00022692"/>
    </source>
</evidence>
<dbReference type="PANTHER" id="PTHR21304:SF0">
    <property type="entry name" value="MICOS COMPLEX SUBUNIT MIC10"/>
    <property type="match status" value="1"/>
</dbReference>
<evidence type="ECO:0000256" key="9">
    <source>
        <dbReference type="RuleBase" id="RU363011"/>
    </source>
</evidence>
<comment type="similarity">
    <text evidence="3 9">Belongs to the MICOS complex subunit Mic10 family.</text>
</comment>
<evidence type="ECO:0000256" key="1">
    <source>
        <dbReference type="ARBA" id="ARBA00002689"/>
    </source>
</evidence>
<protein>
    <recommendedName>
        <fullName evidence="9">MICOS complex subunit MIC10</fullName>
    </recommendedName>
</protein>
<name>A0A9R1TYB1_9HYME</name>
<dbReference type="InterPro" id="IPR007512">
    <property type="entry name" value="Mic10"/>
</dbReference>
<sequence length="83" mass="8988">MAGTLAEDEIGRKWDRCFADAVIKLGGGIVIGSVVSLLFFRKRWPIVTGAGFGLGMAYSNCEKDINSSISQYKPKGRKCDDAT</sequence>
<dbReference type="PANTHER" id="PTHR21304">
    <property type="entry name" value="MICOS COMPLEX SUBUNIT MIC10"/>
    <property type="match status" value="1"/>
</dbReference>
<dbReference type="RefSeq" id="XP_011300803.1">
    <property type="nucleotide sequence ID" value="XM_011302501.1"/>
</dbReference>
<gene>
    <name evidence="11" type="primary">LOC105265151</name>
</gene>
<dbReference type="KEGG" id="fas:105265151"/>
<comment type="subunit">
    <text evidence="9">Component of the mitochondrial contact site and cristae organizing system (MICOS) complex.</text>
</comment>
<organism evidence="10 11">
    <name type="scientific">Fopius arisanus</name>
    <dbReference type="NCBI Taxonomy" id="64838"/>
    <lineage>
        <taxon>Eukaryota</taxon>
        <taxon>Metazoa</taxon>
        <taxon>Ecdysozoa</taxon>
        <taxon>Arthropoda</taxon>
        <taxon>Hexapoda</taxon>
        <taxon>Insecta</taxon>
        <taxon>Pterygota</taxon>
        <taxon>Neoptera</taxon>
        <taxon>Endopterygota</taxon>
        <taxon>Hymenoptera</taxon>
        <taxon>Apocrita</taxon>
        <taxon>Ichneumonoidea</taxon>
        <taxon>Braconidae</taxon>
        <taxon>Opiinae</taxon>
        <taxon>Fopius</taxon>
    </lineage>
</organism>